<reference evidence="1" key="1">
    <citation type="submission" date="2019-12" db="EMBL/GenBank/DDBJ databases">
        <title>Genome sequencing and annotation of Brassica cretica.</title>
        <authorList>
            <person name="Studholme D.J."/>
            <person name="Sarris P."/>
        </authorList>
    </citation>
    <scope>NUCLEOTIDE SEQUENCE</scope>
    <source>
        <strain evidence="1">PFS-109/04</strain>
        <tissue evidence="1">Leaf</tissue>
    </source>
</reference>
<dbReference type="EMBL" id="QGKX02000996">
    <property type="protein sequence ID" value="KAF3558483.1"/>
    <property type="molecule type" value="Genomic_DNA"/>
</dbReference>
<comment type="caution">
    <text evidence="1">The sequence shown here is derived from an EMBL/GenBank/DDBJ whole genome shotgun (WGS) entry which is preliminary data.</text>
</comment>
<gene>
    <name evidence="1" type="ORF">F2Q69_00017942</name>
</gene>
<proteinExistence type="predicted"/>
<protein>
    <submittedName>
        <fullName evidence="1">Uncharacterized protein</fullName>
    </submittedName>
</protein>
<dbReference type="Proteomes" id="UP000712600">
    <property type="component" value="Unassembled WGS sequence"/>
</dbReference>
<accession>A0A8S9R197</accession>
<evidence type="ECO:0000313" key="2">
    <source>
        <dbReference type="Proteomes" id="UP000712600"/>
    </source>
</evidence>
<sequence length="67" mass="7563">MKLWRSSASSLSVSDRFLGKKRERGRLLDSTFFKEAAIILRELSCVEDESATSTGKTSELETAFIKF</sequence>
<name>A0A8S9R197_BRACR</name>
<evidence type="ECO:0000313" key="1">
    <source>
        <dbReference type="EMBL" id="KAF3558483.1"/>
    </source>
</evidence>
<organism evidence="1 2">
    <name type="scientific">Brassica cretica</name>
    <name type="common">Mustard</name>
    <dbReference type="NCBI Taxonomy" id="69181"/>
    <lineage>
        <taxon>Eukaryota</taxon>
        <taxon>Viridiplantae</taxon>
        <taxon>Streptophyta</taxon>
        <taxon>Embryophyta</taxon>
        <taxon>Tracheophyta</taxon>
        <taxon>Spermatophyta</taxon>
        <taxon>Magnoliopsida</taxon>
        <taxon>eudicotyledons</taxon>
        <taxon>Gunneridae</taxon>
        <taxon>Pentapetalae</taxon>
        <taxon>rosids</taxon>
        <taxon>malvids</taxon>
        <taxon>Brassicales</taxon>
        <taxon>Brassicaceae</taxon>
        <taxon>Brassiceae</taxon>
        <taxon>Brassica</taxon>
    </lineage>
</organism>
<dbReference type="AlphaFoldDB" id="A0A8S9R197"/>